<comment type="caution">
    <text evidence="3">The sequence shown here is derived from an EMBL/GenBank/DDBJ whole genome shotgun (WGS) entry which is preliminary data.</text>
</comment>
<keyword evidence="2" id="KW-0472">Membrane</keyword>
<protein>
    <recommendedName>
        <fullName evidence="5">Transmembrane protein</fullName>
    </recommendedName>
</protein>
<feature type="region of interest" description="Disordered" evidence="1">
    <location>
        <begin position="282"/>
        <end position="310"/>
    </location>
</feature>
<feature type="region of interest" description="Disordered" evidence="1">
    <location>
        <begin position="56"/>
        <end position="86"/>
    </location>
</feature>
<dbReference type="EMBL" id="NHYE01005326">
    <property type="protein sequence ID" value="PPQ74630.1"/>
    <property type="molecule type" value="Genomic_DNA"/>
</dbReference>
<evidence type="ECO:0000313" key="4">
    <source>
        <dbReference type="Proteomes" id="UP000284706"/>
    </source>
</evidence>
<name>A0A409W7W2_9AGAR</name>
<evidence type="ECO:0000256" key="1">
    <source>
        <dbReference type="SAM" id="MobiDB-lite"/>
    </source>
</evidence>
<sequence>MLCAKLLATHLICAPGYFAPLAASARALSISKPGHLPASSRATLISFDLRERAFESPAPSRTAANSLSTIPASSTGSPSPDSLTSSNTTLLSVARISESTRTTATNTSANNFITFTNAQSTQSTPNPTSSSLRTTSSSAVPASVGAVVGVFTVMLAMLCIRLCKRKWNKRTQRCQNTRVVRPFGTPEAASHTHTGSNSVVSPFVITPFDASHAREIKAPALPSSETGILPPTKLADYPTSPPCSVSQNAGVDHQSLLNEIDGLRAQLSQMEALARHGLQVLPASANEDSSEPPPQYDANVVQPSASDSSS</sequence>
<dbReference type="AlphaFoldDB" id="A0A409W7W2"/>
<reference evidence="3 4" key="1">
    <citation type="journal article" date="2018" name="Evol. Lett.">
        <title>Horizontal gene cluster transfer increased hallucinogenic mushroom diversity.</title>
        <authorList>
            <person name="Reynolds H.T."/>
            <person name="Vijayakumar V."/>
            <person name="Gluck-Thaler E."/>
            <person name="Korotkin H.B."/>
            <person name="Matheny P.B."/>
            <person name="Slot J.C."/>
        </authorList>
    </citation>
    <scope>NUCLEOTIDE SEQUENCE [LARGE SCALE GENOMIC DNA]</scope>
    <source>
        <strain evidence="3 4">SRW20</strain>
    </source>
</reference>
<evidence type="ECO:0008006" key="5">
    <source>
        <dbReference type="Google" id="ProtNLM"/>
    </source>
</evidence>
<accession>A0A409W7W2</accession>
<proteinExistence type="predicted"/>
<gene>
    <name evidence="3" type="ORF">CVT26_007439</name>
</gene>
<feature type="compositionally biased region" description="Polar residues" evidence="1">
    <location>
        <begin position="301"/>
        <end position="310"/>
    </location>
</feature>
<dbReference type="Proteomes" id="UP000284706">
    <property type="component" value="Unassembled WGS sequence"/>
</dbReference>
<keyword evidence="2" id="KW-0812">Transmembrane</keyword>
<evidence type="ECO:0000256" key="2">
    <source>
        <dbReference type="SAM" id="Phobius"/>
    </source>
</evidence>
<feature type="region of interest" description="Disordered" evidence="1">
    <location>
        <begin position="116"/>
        <end position="136"/>
    </location>
</feature>
<keyword evidence="2" id="KW-1133">Transmembrane helix</keyword>
<organism evidence="3 4">
    <name type="scientific">Gymnopilus dilepis</name>
    <dbReference type="NCBI Taxonomy" id="231916"/>
    <lineage>
        <taxon>Eukaryota</taxon>
        <taxon>Fungi</taxon>
        <taxon>Dikarya</taxon>
        <taxon>Basidiomycota</taxon>
        <taxon>Agaricomycotina</taxon>
        <taxon>Agaricomycetes</taxon>
        <taxon>Agaricomycetidae</taxon>
        <taxon>Agaricales</taxon>
        <taxon>Agaricineae</taxon>
        <taxon>Hymenogastraceae</taxon>
        <taxon>Gymnopilus</taxon>
    </lineage>
</organism>
<dbReference type="InParanoid" id="A0A409W7W2"/>
<keyword evidence="4" id="KW-1185">Reference proteome</keyword>
<evidence type="ECO:0000313" key="3">
    <source>
        <dbReference type="EMBL" id="PPQ74630.1"/>
    </source>
</evidence>
<feature type="compositionally biased region" description="Low complexity" evidence="1">
    <location>
        <begin position="71"/>
        <end position="86"/>
    </location>
</feature>
<feature type="transmembrane region" description="Helical" evidence="2">
    <location>
        <begin position="139"/>
        <end position="163"/>
    </location>
</feature>